<dbReference type="Gene3D" id="1.25.40.10">
    <property type="entry name" value="Tetratricopeptide repeat domain"/>
    <property type="match status" value="1"/>
</dbReference>
<dbReference type="SUPFAM" id="SSF53756">
    <property type="entry name" value="UDP-Glycosyltransferase/glycogen phosphorylase"/>
    <property type="match status" value="1"/>
</dbReference>
<dbReference type="InterPro" id="IPR011990">
    <property type="entry name" value="TPR-like_helical_dom_sf"/>
</dbReference>
<dbReference type="InterPro" id="IPR019734">
    <property type="entry name" value="TPR_rpt"/>
</dbReference>
<evidence type="ECO:0000256" key="1">
    <source>
        <dbReference type="PROSITE-ProRule" id="PRU00339"/>
    </source>
</evidence>
<comment type="caution">
    <text evidence="2">The sequence shown here is derived from an EMBL/GenBank/DDBJ whole genome shotgun (WGS) entry which is preliminary data.</text>
</comment>
<sequence length="452" mass="49151">MTASLREALRHHQAGRLEDAARLYQAVLKAHPRNADALHLLGLVAHQEGQHARARMLLGRALKERPGDARFLNVLAGILRAEGRLEEAAVQLRQALARSPHDATVLTNLGLILQDLGDNAAALAAYDQALKHAPDQPEARANRAILLLQQGRFEDGWREYEWRWRVPGFTTPPRSFAAPAWDGAPLAGRTLFVHAEQGLGSAIQFVRYVPLVAAQGGRVVLECQPPLKRLFEGALASPNGPAAQLIVKGDALPAFDVHAPLMSLPHLLGTTLVTIPAKVPYLTAPADACARWAERLASAPRPRVGLTWAGNRNHRNDRNRSLAADVMAPLVRAGTANFFSLQVGQAEGTAAFPAGTVIDLAPELTDFAETAAVISGLDLVISVDTAVAHLAGALAKPCWLLLPEPAEWRWLERRDDSPWYPTFRLFHQRARGDWGDVVARVTAALKLFRSVP</sequence>
<dbReference type="Pfam" id="PF14559">
    <property type="entry name" value="TPR_19"/>
    <property type="match status" value="1"/>
</dbReference>
<evidence type="ECO:0000313" key="3">
    <source>
        <dbReference type="Proteomes" id="UP000326641"/>
    </source>
</evidence>
<accession>A0A564WC42</accession>
<keyword evidence="1" id="KW-0802">TPR repeat</keyword>
<reference evidence="2" key="1">
    <citation type="submission" date="2018-11" db="EMBL/GenBank/DDBJ databases">
        <authorList>
            <person name="Onetto C."/>
        </authorList>
    </citation>
    <scope>NUCLEOTIDE SEQUENCE [LARGE SCALE GENOMIC DNA]</scope>
</reference>
<dbReference type="PANTHER" id="PTHR44809">
    <property type="match status" value="1"/>
</dbReference>
<feature type="repeat" description="TPR" evidence="1">
    <location>
        <begin position="103"/>
        <end position="136"/>
    </location>
</feature>
<dbReference type="Pfam" id="PF13432">
    <property type="entry name" value="TPR_16"/>
    <property type="match status" value="1"/>
</dbReference>
<protein>
    <submittedName>
        <fullName evidence="2">Uncharacterized protein</fullName>
    </submittedName>
</protein>
<proteinExistence type="predicted"/>
<gene>
    <name evidence="2" type="ORF">DF3PA_190036</name>
</gene>
<dbReference type="InterPro" id="IPR052943">
    <property type="entry name" value="TMTC_O-mannosyl-trnsfr"/>
</dbReference>
<dbReference type="PROSITE" id="PS50005">
    <property type="entry name" value="TPR"/>
    <property type="match status" value="1"/>
</dbReference>
<evidence type="ECO:0000313" key="2">
    <source>
        <dbReference type="EMBL" id="VUX46070.1"/>
    </source>
</evidence>
<dbReference type="Gene3D" id="3.40.50.2000">
    <property type="entry name" value="Glycogen Phosphorylase B"/>
    <property type="match status" value="1"/>
</dbReference>
<dbReference type="Pfam" id="PF01075">
    <property type="entry name" value="Glyco_transf_9"/>
    <property type="match status" value="1"/>
</dbReference>
<name>A0A564WC42_9PROT</name>
<dbReference type="GO" id="GO:0016757">
    <property type="term" value="F:glycosyltransferase activity"/>
    <property type="evidence" value="ECO:0007669"/>
    <property type="project" value="InterPro"/>
</dbReference>
<keyword evidence="3" id="KW-1185">Reference proteome</keyword>
<dbReference type="InterPro" id="IPR002201">
    <property type="entry name" value="Glyco_trans_9"/>
</dbReference>
<dbReference type="PANTHER" id="PTHR44809:SF1">
    <property type="entry name" value="PROTEIN O-MANNOSYL-TRANSFERASE TMTC1"/>
    <property type="match status" value="1"/>
</dbReference>
<dbReference type="AlphaFoldDB" id="A0A564WC42"/>
<dbReference type="EMBL" id="UXAT02000011">
    <property type="protein sequence ID" value="VUX46070.1"/>
    <property type="molecule type" value="Genomic_DNA"/>
</dbReference>
<organism evidence="2 3">
    <name type="scientific">Candidatus Defluviicoccus seviourii</name>
    <dbReference type="NCBI Taxonomy" id="2565273"/>
    <lineage>
        <taxon>Bacteria</taxon>
        <taxon>Pseudomonadati</taxon>
        <taxon>Pseudomonadota</taxon>
        <taxon>Alphaproteobacteria</taxon>
        <taxon>Rhodospirillales</taxon>
        <taxon>Rhodospirillaceae</taxon>
        <taxon>Defluviicoccus</taxon>
    </lineage>
</organism>
<dbReference type="SMART" id="SM00028">
    <property type="entry name" value="TPR"/>
    <property type="match status" value="4"/>
</dbReference>
<dbReference type="SUPFAM" id="SSF48452">
    <property type="entry name" value="TPR-like"/>
    <property type="match status" value="1"/>
</dbReference>
<dbReference type="Proteomes" id="UP000326641">
    <property type="component" value="Unassembled WGS sequence"/>
</dbReference>